<name>I1ZKD4_STRPA</name>
<evidence type="ECO:0000313" key="2">
    <source>
        <dbReference type="EMBL" id="AFJ25508.1"/>
    </source>
</evidence>
<protein>
    <submittedName>
        <fullName evidence="2">Response regulator of the LytR/AlgR family</fullName>
    </submittedName>
</protein>
<dbReference type="HOGENOM" id="CLU_106729_1_0_9"/>
<dbReference type="InterPro" id="IPR046947">
    <property type="entry name" value="LytR-like"/>
</dbReference>
<gene>
    <name evidence="2" type="ORF">Spaf_0497</name>
</gene>
<dbReference type="Pfam" id="PF04397">
    <property type="entry name" value="LytTR"/>
    <property type="match status" value="1"/>
</dbReference>
<dbReference type="PANTHER" id="PTHR37299:SF4">
    <property type="entry name" value="TRANSCRIPTIONAL REGULATOR"/>
    <property type="match status" value="1"/>
</dbReference>
<dbReference type="PROSITE" id="PS50930">
    <property type="entry name" value="HTH_LYTTR"/>
    <property type="match status" value="1"/>
</dbReference>
<dbReference type="InterPro" id="IPR007492">
    <property type="entry name" value="LytTR_DNA-bd_dom"/>
</dbReference>
<dbReference type="EMBL" id="CP003122">
    <property type="protein sequence ID" value="AFJ25508.1"/>
    <property type="molecule type" value="Genomic_DNA"/>
</dbReference>
<dbReference type="AlphaFoldDB" id="I1ZKD4"/>
<evidence type="ECO:0000313" key="3">
    <source>
        <dbReference type="Proteomes" id="UP000002865"/>
    </source>
</evidence>
<dbReference type="GO" id="GO:0003677">
    <property type="term" value="F:DNA binding"/>
    <property type="evidence" value="ECO:0007669"/>
    <property type="project" value="InterPro"/>
</dbReference>
<dbReference type="PATRIC" id="fig|1114965.3.peg.481"/>
<dbReference type="SMART" id="SM00850">
    <property type="entry name" value="LytTR"/>
    <property type="match status" value="1"/>
</dbReference>
<reference evidence="2 3" key="1">
    <citation type="journal article" date="2012" name="PLoS ONE">
        <title>Complete Genome and Transcriptomes of Streptococcus parasanguinis FW213: Phylogenic Relations and Potential Virulence Mechanisms.</title>
        <authorList>
            <person name="Geng J."/>
            <person name="Chiu C.H."/>
            <person name="Tang P."/>
            <person name="Chen Y."/>
            <person name="Shieh H.R."/>
            <person name="Hu S."/>
            <person name="Chen Y.Y."/>
        </authorList>
    </citation>
    <scope>NUCLEOTIDE SEQUENCE [LARGE SCALE GENOMIC DNA]</scope>
    <source>
        <strain evidence="2 3">FW213</strain>
    </source>
</reference>
<accession>I1ZKD4</accession>
<dbReference type="Gene3D" id="2.40.50.1020">
    <property type="entry name" value="LytTr DNA-binding domain"/>
    <property type="match status" value="1"/>
</dbReference>
<evidence type="ECO:0000259" key="1">
    <source>
        <dbReference type="PROSITE" id="PS50930"/>
    </source>
</evidence>
<dbReference type="KEGG" id="scf:Spaf_0497"/>
<sequence length="166" mass="19674">MFSTAVIMVLSKRWERSFMKVKIELDPSMDEPEILIRAPRLTPELTQLQERILEQKVASLAFYKDRSEYFLDVASILFFETDGEKIFGHTKDEAYEVKQKLYELEELLPIAFCRISKSTIVNAKQIYSLEKSFSGTSTVNFYQTHKQVHVSRRYYQLLKERLNEMR</sequence>
<dbReference type="PANTHER" id="PTHR37299">
    <property type="entry name" value="TRANSCRIPTIONAL REGULATOR-RELATED"/>
    <property type="match status" value="1"/>
</dbReference>
<feature type="domain" description="HTH LytTR-type" evidence="1">
    <location>
        <begin position="60"/>
        <end position="164"/>
    </location>
</feature>
<dbReference type="Proteomes" id="UP000002865">
    <property type="component" value="Chromosome"/>
</dbReference>
<dbReference type="GO" id="GO:0000156">
    <property type="term" value="F:phosphorelay response regulator activity"/>
    <property type="evidence" value="ECO:0007669"/>
    <property type="project" value="InterPro"/>
</dbReference>
<dbReference type="eggNOG" id="COG3279">
    <property type="taxonomic scope" value="Bacteria"/>
</dbReference>
<dbReference type="PaxDb" id="1114965-Spaf_0497"/>
<proteinExistence type="predicted"/>
<dbReference type="STRING" id="1114965.Spaf_0497"/>
<organism evidence="2 3">
    <name type="scientific">Streptococcus parasanguinis FW213</name>
    <dbReference type="NCBI Taxonomy" id="1114965"/>
    <lineage>
        <taxon>Bacteria</taxon>
        <taxon>Bacillati</taxon>
        <taxon>Bacillota</taxon>
        <taxon>Bacilli</taxon>
        <taxon>Lactobacillales</taxon>
        <taxon>Streptococcaceae</taxon>
        <taxon>Streptococcus</taxon>
    </lineage>
</organism>